<dbReference type="EnsemblPlants" id="AES74486">
    <property type="protein sequence ID" value="AES74486"/>
    <property type="gene ID" value="MTR_6g006840"/>
</dbReference>
<feature type="region of interest" description="Disordered" evidence="1">
    <location>
        <begin position="1"/>
        <end position="23"/>
    </location>
</feature>
<evidence type="ECO:0000313" key="3">
    <source>
        <dbReference type="EnsemblPlants" id="AES74486"/>
    </source>
</evidence>
<protein>
    <submittedName>
        <fullName evidence="2 3">Uncharacterized protein</fullName>
    </submittedName>
</protein>
<gene>
    <name evidence="2" type="ordered locus">MTR_6g006840</name>
</gene>
<evidence type="ECO:0000256" key="1">
    <source>
        <dbReference type="SAM" id="MobiDB-lite"/>
    </source>
</evidence>
<dbReference type="PaxDb" id="3880-AES74486"/>
<name>G7KI85_MEDTR</name>
<reference evidence="2 4" key="1">
    <citation type="journal article" date="2011" name="Nature">
        <title>The Medicago genome provides insight into the evolution of rhizobial symbioses.</title>
        <authorList>
            <person name="Young N.D."/>
            <person name="Debelle F."/>
            <person name="Oldroyd G.E."/>
            <person name="Geurts R."/>
            <person name="Cannon S.B."/>
            <person name="Udvardi M.K."/>
            <person name="Benedito V.A."/>
            <person name="Mayer K.F."/>
            <person name="Gouzy J."/>
            <person name="Schoof H."/>
            <person name="Van de Peer Y."/>
            <person name="Proost S."/>
            <person name="Cook D.R."/>
            <person name="Meyers B.C."/>
            <person name="Spannagl M."/>
            <person name="Cheung F."/>
            <person name="De Mita S."/>
            <person name="Krishnakumar V."/>
            <person name="Gundlach H."/>
            <person name="Zhou S."/>
            <person name="Mudge J."/>
            <person name="Bharti A.K."/>
            <person name="Murray J.D."/>
            <person name="Naoumkina M.A."/>
            <person name="Rosen B."/>
            <person name="Silverstein K.A."/>
            <person name="Tang H."/>
            <person name="Rombauts S."/>
            <person name="Zhao P.X."/>
            <person name="Zhou P."/>
            <person name="Barbe V."/>
            <person name="Bardou P."/>
            <person name="Bechner M."/>
            <person name="Bellec A."/>
            <person name="Berger A."/>
            <person name="Berges H."/>
            <person name="Bidwell S."/>
            <person name="Bisseling T."/>
            <person name="Choisne N."/>
            <person name="Couloux A."/>
            <person name="Denny R."/>
            <person name="Deshpande S."/>
            <person name="Dai X."/>
            <person name="Doyle J.J."/>
            <person name="Dudez A.M."/>
            <person name="Farmer A.D."/>
            <person name="Fouteau S."/>
            <person name="Franken C."/>
            <person name="Gibelin C."/>
            <person name="Gish J."/>
            <person name="Goldstein S."/>
            <person name="Gonzalez A.J."/>
            <person name="Green P.J."/>
            <person name="Hallab A."/>
            <person name="Hartog M."/>
            <person name="Hua A."/>
            <person name="Humphray S.J."/>
            <person name="Jeong D.H."/>
            <person name="Jing Y."/>
            <person name="Jocker A."/>
            <person name="Kenton S.M."/>
            <person name="Kim D.J."/>
            <person name="Klee K."/>
            <person name="Lai H."/>
            <person name="Lang C."/>
            <person name="Lin S."/>
            <person name="Macmil S.L."/>
            <person name="Magdelenat G."/>
            <person name="Matthews L."/>
            <person name="McCorrison J."/>
            <person name="Monaghan E.L."/>
            <person name="Mun J.H."/>
            <person name="Najar F.Z."/>
            <person name="Nicholson C."/>
            <person name="Noirot C."/>
            <person name="O'Bleness M."/>
            <person name="Paule C.R."/>
            <person name="Poulain J."/>
            <person name="Prion F."/>
            <person name="Qin B."/>
            <person name="Qu C."/>
            <person name="Retzel E.F."/>
            <person name="Riddle C."/>
            <person name="Sallet E."/>
            <person name="Samain S."/>
            <person name="Samson N."/>
            <person name="Sanders I."/>
            <person name="Saurat O."/>
            <person name="Scarpelli C."/>
            <person name="Schiex T."/>
            <person name="Segurens B."/>
            <person name="Severin A.J."/>
            <person name="Sherrier D.J."/>
            <person name="Shi R."/>
            <person name="Sims S."/>
            <person name="Singer S.R."/>
            <person name="Sinharoy S."/>
            <person name="Sterck L."/>
            <person name="Viollet A."/>
            <person name="Wang B.B."/>
            <person name="Wang K."/>
            <person name="Wang M."/>
            <person name="Wang X."/>
            <person name="Warfsmann J."/>
            <person name="Weissenbach J."/>
            <person name="White D.D."/>
            <person name="White J.D."/>
            <person name="Wiley G.B."/>
            <person name="Wincker P."/>
            <person name="Xing Y."/>
            <person name="Yang L."/>
            <person name="Yao Z."/>
            <person name="Ying F."/>
            <person name="Zhai J."/>
            <person name="Zhou L."/>
            <person name="Zuber A."/>
            <person name="Denarie J."/>
            <person name="Dixon R.A."/>
            <person name="May G.D."/>
            <person name="Schwartz D.C."/>
            <person name="Rogers J."/>
            <person name="Quetier F."/>
            <person name="Town C.D."/>
            <person name="Roe B.A."/>
        </authorList>
    </citation>
    <scope>NUCLEOTIDE SEQUENCE [LARGE SCALE GENOMIC DNA]</scope>
    <source>
        <strain evidence="2">A17</strain>
        <strain evidence="3 4">cv. Jemalong A17</strain>
    </source>
</reference>
<reference evidence="2 4" key="2">
    <citation type="journal article" date="2014" name="BMC Genomics">
        <title>An improved genome release (version Mt4.0) for the model legume Medicago truncatula.</title>
        <authorList>
            <person name="Tang H."/>
            <person name="Krishnakumar V."/>
            <person name="Bidwell S."/>
            <person name="Rosen B."/>
            <person name="Chan A."/>
            <person name="Zhou S."/>
            <person name="Gentzbittel L."/>
            <person name="Childs K.L."/>
            <person name="Yandell M."/>
            <person name="Gundlach H."/>
            <person name="Mayer K.F."/>
            <person name="Schwartz D.C."/>
            <person name="Town C.D."/>
        </authorList>
    </citation>
    <scope>GENOME REANNOTATION</scope>
    <source>
        <strain evidence="3 4">cv. Jemalong A17</strain>
    </source>
</reference>
<keyword evidence="4" id="KW-1185">Reference proteome</keyword>
<dbReference type="EMBL" id="CM001222">
    <property type="protein sequence ID" value="AES74486.1"/>
    <property type="molecule type" value="Genomic_DNA"/>
</dbReference>
<sequence length="59" mass="6971">MTERANTHKMMLGRSPTSRNQENNLIDTRYKTNNGSNVQFIQYKPLGLNYKEYSNNFLK</sequence>
<accession>G7KI85</accession>
<evidence type="ECO:0000313" key="4">
    <source>
        <dbReference type="Proteomes" id="UP000002051"/>
    </source>
</evidence>
<proteinExistence type="predicted"/>
<evidence type="ECO:0000313" key="2">
    <source>
        <dbReference type="EMBL" id="AES74486.1"/>
    </source>
</evidence>
<dbReference type="AlphaFoldDB" id="G7KI85"/>
<dbReference type="Proteomes" id="UP000002051">
    <property type="component" value="Chromosome 6"/>
</dbReference>
<reference evidence="3" key="3">
    <citation type="submission" date="2015-04" db="UniProtKB">
        <authorList>
            <consortium name="EnsemblPlants"/>
        </authorList>
    </citation>
    <scope>IDENTIFICATION</scope>
    <source>
        <strain evidence="3">cv. Jemalong A17</strain>
    </source>
</reference>
<dbReference type="HOGENOM" id="CLU_2964370_0_0_1"/>
<organism evidence="2 4">
    <name type="scientific">Medicago truncatula</name>
    <name type="common">Barrel medic</name>
    <name type="synonym">Medicago tribuloides</name>
    <dbReference type="NCBI Taxonomy" id="3880"/>
    <lineage>
        <taxon>Eukaryota</taxon>
        <taxon>Viridiplantae</taxon>
        <taxon>Streptophyta</taxon>
        <taxon>Embryophyta</taxon>
        <taxon>Tracheophyta</taxon>
        <taxon>Spermatophyta</taxon>
        <taxon>Magnoliopsida</taxon>
        <taxon>eudicotyledons</taxon>
        <taxon>Gunneridae</taxon>
        <taxon>Pentapetalae</taxon>
        <taxon>rosids</taxon>
        <taxon>fabids</taxon>
        <taxon>Fabales</taxon>
        <taxon>Fabaceae</taxon>
        <taxon>Papilionoideae</taxon>
        <taxon>50 kb inversion clade</taxon>
        <taxon>NPAAA clade</taxon>
        <taxon>Hologalegina</taxon>
        <taxon>IRL clade</taxon>
        <taxon>Trifolieae</taxon>
        <taxon>Medicago</taxon>
    </lineage>
</organism>